<dbReference type="OrthoDB" id="276296at2759"/>
<protein>
    <recommendedName>
        <fullName evidence="11">DUF788-domain-containing protein</fullName>
    </recommendedName>
</protein>
<evidence type="ECO:0000256" key="7">
    <source>
        <dbReference type="SAM" id="MobiDB-lite"/>
    </source>
</evidence>
<dbReference type="OMA" id="GRPKYDA"/>
<comment type="similarity">
    <text evidence="2">Belongs to the TMEM208 family.</text>
</comment>
<evidence type="ECO:0000256" key="5">
    <source>
        <dbReference type="ARBA" id="ARBA00022989"/>
    </source>
</evidence>
<evidence type="ECO:0000256" key="8">
    <source>
        <dbReference type="SAM" id="Phobius"/>
    </source>
</evidence>
<reference evidence="9 10" key="1">
    <citation type="submission" date="2016-07" db="EMBL/GenBank/DDBJ databases">
        <title>Pervasive Adenine N6-methylation of Active Genes in Fungi.</title>
        <authorList>
            <consortium name="DOE Joint Genome Institute"/>
            <person name="Mondo S.J."/>
            <person name="Dannebaum R.O."/>
            <person name="Kuo R.C."/>
            <person name="Labutti K."/>
            <person name="Haridas S."/>
            <person name="Kuo A."/>
            <person name="Salamov A."/>
            <person name="Ahrendt S.R."/>
            <person name="Lipzen A."/>
            <person name="Sullivan W."/>
            <person name="Andreopoulos W.B."/>
            <person name="Clum A."/>
            <person name="Lindquist E."/>
            <person name="Daum C."/>
            <person name="Ramamoorthy G.K."/>
            <person name="Gryganskyi A."/>
            <person name="Culley D."/>
            <person name="Magnuson J.K."/>
            <person name="James T.Y."/>
            <person name="O'Malley M.A."/>
            <person name="Stajich J.E."/>
            <person name="Spatafora J.W."/>
            <person name="Visel A."/>
            <person name="Grigoriev I.V."/>
        </authorList>
    </citation>
    <scope>NUCLEOTIDE SEQUENCE [LARGE SCALE GENOMIC DNA]</scope>
    <source>
        <strain evidence="9 10">NRRL 2496</strain>
    </source>
</reference>
<organism evidence="9 10">
    <name type="scientific">Syncephalastrum racemosum</name>
    <name type="common">Filamentous fungus</name>
    <dbReference type="NCBI Taxonomy" id="13706"/>
    <lineage>
        <taxon>Eukaryota</taxon>
        <taxon>Fungi</taxon>
        <taxon>Fungi incertae sedis</taxon>
        <taxon>Mucoromycota</taxon>
        <taxon>Mucoromycotina</taxon>
        <taxon>Mucoromycetes</taxon>
        <taxon>Mucorales</taxon>
        <taxon>Syncephalastraceae</taxon>
        <taxon>Syncephalastrum</taxon>
    </lineage>
</organism>
<dbReference type="GO" id="GO:0005773">
    <property type="term" value="C:vacuole"/>
    <property type="evidence" value="ECO:0007669"/>
    <property type="project" value="GOC"/>
</dbReference>
<feature type="region of interest" description="Disordered" evidence="7">
    <location>
        <begin position="144"/>
        <end position="175"/>
    </location>
</feature>
<dbReference type="Proteomes" id="UP000242180">
    <property type="component" value="Unassembled WGS sequence"/>
</dbReference>
<dbReference type="PANTHER" id="PTHR13505">
    <property type="entry name" value="TRANSMEMBRANE PROTEIN 208"/>
    <property type="match status" value="1"/>
</dbReference>
<dbReference type="Pfam" id="PF05620">
    <property type="entry name" value="TMEM208_SND2"/>
    <property type="match status" value="1"/>
</dbReference>
<accession>A0A1X2HM75</accession>
<dbReference type="AlphaFoldDB" id="A0A1X2HM75"/>
<keyword evidence="3 8" id="KW-0812">Transmembrane</keyword>
<keyword evidence="5 8" id="KW-1133">Transmembrane helix</keyword>
<keyword evidence="4" id="KW-0256">Endoplasmic reticulum</keyword>
<keyword evidence="10" id="KW-1185">Reference proteome</keyword>
<evidence type="ECO:0000256" key="6">
    <source>
        <dbReference type="ARBA" id="ARBA00023136"/>
    </source>
</evidence>
<feature type="transmembrane region" description="Helical" evidence="8">
    <location>
        <begin position="23"/>
        <end position="42"/>
    </location>
</feature>
<keyword evidence="6 8" id="KW-0472">Membrane</keyword>
<feature type="compositionally biased region" description="Basic residues" evidence="7">
    <location>
        <begin position="163"/>
        <end position="175"/>
    </location>
</feature>
<dbReference type="EMBL" id="MCGN01000002">
    <property type="protein sequence ID" value="ORZ00490.1"/>
    <property type="molecule type" value="Genomic_DNA"/>
</dbReference>
<comment type="subcellular location">
    <subcellularLocation>
        <location evidence="1">Endoplasmic reticulum membrane</location>
        <topology evidence="1">Multi-pass membrane protein</topology>
    </subcellularLocation>
</comment>
<evidence type="ECO:0000313" key="10">
    <source>
        <dbReference type="Proteomes" id="UP000242180"/>
    </source>
</evidence>
<feature type="transmembrane region" description="Helical" evidence="8">
    <location>
        <begin position="117"/>
        <end position="139"/>
    </location>
</feature>
<gene>
    <name evidence="9" type="ORF">BCR43DRAFT_485306</name>
</gene>
<feature type="transmembrane region" description="Helical" evidence="8">
    <location>
        <begin position="86"/>
        <end position="105"/>
    </location>
</feature>
<dbReference type="STRING" id="13706.A0A1X2HM75"/>
<comment type="caution">
    <text evidence="9">The sequence shown here is derived from an EMBL/GenBank/DDBJ whole genome shotgun (WGS) entry which is preliminary data.</text>
</comment>
<dbReference type="InParanoid" id="A0A1X2HM75"/>
<dbReference type="PANTHER" id="PTHR13505:SF7">
    <property type="entry name" value="TRANSMEMBRANE PROTEIN 208"/>
    <property type="match status" value="1"/>
</dbReference>
<sequence>MANASSKKIAAANLRTLDNLRKGIAIVNITYFLYRIVYHWATFTTSQLVLYMITTGVSLFLYSTLEKSGRPRYDASGALISGGDDLNAEGMMAYMFDIIYITWFSQIMSAFVSPKFWYTYLLIPAYAVYKIGPMVMSYLGSRSSVPDDAAEGSGMSKRQQKMEKRKNKGQVKYVR</sequence>
<evidence type="ECO:0000256" key="4">
    <source>
        <dbReference type="ARBA" id="ARBA00022824"/>
    </source>
</evidence>
<name>A0A1X2HM75_SYNRA</name>
<dbReference type="FunCoup" id="A0A1X2HM75">
    <property type="interactions" value="5"/>
</dbReference>
<dbReference type="GO" id="GO:0006624">
    <property type="term" value="P:vacuolar protein processing"/>
    <property type="evidence" value="ECO:0007669"/>
    <property type="project" value="TreeGrafter"/>
</dbReference>
<proteinExistence type="inferred from homology"/>
<evidence type="ECO:0008006" key="11">
    <source>
        <dbReference type="Google" id="ProtNLM"/>
    </source>
</evidence>
<dbReference type="GO" id="GO:0005789">
    <property type="term" value="C:endoplasmic reticulum membrane"/>
    <property type="evidence" value="ECO:0007669"/>
    <property type="project" value="UniProtKB-SubCell"/>
</dbReference>
<dbReference type="InterPro" id="IPR008506">
    <property type="entry name" value="SND2/TMEM208"/>
</dbReference>
<evidence type="ECO:0000313" key="9">
    <source>
        <dbReference type="EMBL" id="ORZ00490.1"/>
    </source>
</evidence>
<evidence type="ECO:0000256" key="1">
    <source>
        <dbReference type="ARBA" id="ARBA00004477"/>
    </source>
</evidence>
<evidence type="ECO:0000256" key="3">
    <source>
        <dbReference type="ARBA" id="ARBA00022692"/>
    </source>
</evidence>
<evidence type="ECO:0000256" key="2">
    <source>
        <dbReference type="ARBA" id="ARBA00009950"/>
    </source>
</evidence>